<evidence type="ECO:0000256" key="1">
    <source>
        <dbReference type="SAM" id="MobiDB-lite"/>
    </source>
</evidence>
<feature type="compositionally biased region" description="Low complexity" evidence="1">
    <location>
        <begin position="213"/>
        <end position="223"/>
    </location>
</feature>
<feature type="domain" description="Sld7 C-terminal" evidence="2">
    <location>
        <begin position="279"/>
        <end position="350"/>
    </location>
</feature>
<feature type="compositionally biased region" description="Basic and acidic residues" evidence="1">
    <location>
        <begin position="183"/>
        <end position="201"/>
    </location>
</feature>
<keyword evidence="4" id="KW-1185">Reference proteome</keyword>
<dbReference type="AlphaFoldDB" id="A0A0E9NJ47"/>
<feature type="compositionally biased region" description="Low complexity" evidence="1">
    <location>
        <begin position="260"/>
        <end position="276"/>
    </location>
</feature>
<reference evidence="3 4" key="3">
    <citation type="journal article" date="2015" name="Genome Announc.">
        <title>Draft Genome Sequence of the Archiascomycetous Yeast Saitoella complicata.</title>
        <authorList>
            <person name="Yamauchi K."/>
            <person name="Kondo S."/>
            <person name="Hamamoto M."/>
            <person name="Takahashi Y."/>
            <person name="Ogura Y."/>
            <person name="Hayashi T."/>
            <person name="Nishida H."/>
        </authorList>
    </citation>
    <scope>NUCLEOTIDE SEQUENCE [LARGE SCALE GENOMIC DNA]</scope>
    <source>
        <strain evidence="3 4">NRRL Y-17804</strain>
    </source>
</reference>
<reference evidence="3 4" key="2">
    <citation type="journal article" date="2014" name="J. Gen. Appl. Microbiol.">
        <title>The early diverging ascomycetous budding yeast Saitoella complicata has three histone deacetylases belonging to the Clr6, Hos2, and Rpd3 lineages.</title>
        <authorList>
            <person name="Nishida H."/>
            <person name="Matsumoto T."/>
            <person name="Kondo S."/>
            <person name="Hamamoto M."/>
            <person name="Yoshikawa H."/>
        </authorList>
    </citation>
    <scope>NUCLEOTIDE SEQUENCE [LARGE SCALE GENOMIC DNA]</scope>
    <source>
        <strain evidence="3 4">NRRL Y-17804</strain>
    </source>
</reference>
<feature type="region of interest" description="Disordered" evidence="1">
    <location>
        <begin position="157"/>
        <end position="236"/>
    </location>
</feature>
<feature type="region of interest" description="Disordered" evidence="1">
    <location>
        <begin position="252"/>
        <end position="277"/>
    </location>
</feature>
<proteinExistence type="predicted"/>
<dbReference type="Pfam" id="PF18596">
    <property type="entry name" value="Sld7_C"/>
    <property type="match status" value="1"/>
</dbReference>
<gene>
    <name evidence="3" type="ORF">G7K_4019-t1</name>
</gene>
<evidence type="ECO:0000313" key="3">
    <source>
        <dbReference type="EMBL" id="GAO49882.1"/>
    </source>
</evidence>
<evidence type="ECO:0000259" key="2">
    <source>
        <dbReference type="Pfam" id="PF18596"/>
    </source>
</evidence>
<evidence type="ECO:0000313" key="4">
    <source>
        <dbReference type="Proteomes" id="UP000033140"/>
    </source>
</evidence>
<dbReference type="Proteomes" id="UP000033140">
    <property type="component" value="Unassembled WGS sequence"/>
</dbReference>
<name>A0A0E9NJ47_SAICN</name>
<comment type="caution">
    <text evidence="3">The sequence shown here is derived from an EMBL/GenBank/DDBJ whole genome shotgun (WGS) entry which is preliminary data.</text>
</comment>
<protein>
    <recommendedName>
        <fullName evidence="2">Sld7 C-terminal domain-containing protein</fullName>
    </recommendedName>
</protein>
<dbReference type="InterPro" id="IPR041260">
    <property type="entry name" value="Sld7_C"/>
</dbReference>
<reference evidence="3 4" key="1">
    <citation type="journal article" date="2011" name="J. Gen. Appl. Microbiol.">
        <title>Draft genome sequencing of the enigmatic yeast Saitoella complicata.</title>
        <authorList>
            <person name="Nishida H."/>
            <person name="Hamamoto M."/>
            <person name="Sugiyama J."/>
        </authorList>
    </citation>
    <scope>NUCLEOTIDE SEQUENCE [LARGE SCALE GENOMIC DNA]</scope>
    <source>
        <strain evidence="3 4">NRRL Y-17804</strain>
    </source>
</reference>
<sequence>MTSEQASSWRAAMDMAGYPYDGSGILDDVRFSNSDPKSMITGTSEQHTDEPPGLSVRRAKFVAVLELSNVPFWMFTGPTWRIQTASTETASFLASALCADADTETHPHALLFSIPASPSASAEVQSPSMILLYASSSGSSRTTMIYARALRPTPRSIIPPSYTPIKPDPDAPPPPSPNARWIAQDDGRRTSTLSKFDEVLNRKRKRGAPLERLAGLSRRSSLSPAPPPVPVGLKKEPSGLSRIKREENVIALPPPTHDQTPVPAVPSNTTTTTETPLPKRFESDLKRQVLTTMRMHSITSQHPDYKMMYSTTKHAAIFALRNDLAKVGAGGMVRVERMRGVVEGLVGMFVDVGGEGGEGEVREGFGVQTYSKNTNPPVMKSHVLNVPYIPSPSP</sequence>
<organism evidence="3 4">
    <name type="scientific">Saitoella complicata (strain BCRC 22490 / CBS 7301 / JCM 7358 / NBRC 10748 / NRRL Y-17804)</name>
    <dbReference type="NCBI Taxonomy" id="698492"/>
    <lineage>
        <taxon>Eukaryota</taxon>
        <taxon>Fungi</taxon>
        <taxon>Dikarya</taxon>
        <taxon>Ascomycota</taxon>
        <taxon>Taphrinomycotina</taxon>
        <taxon>Taphrinomycotina incertae sedis</taxon>
        <taxon>Saitoella</taxon>
    </lineage>
</organism>
<accession>A0A0E9NJ47</accession>
<dbReference type="EMBL" id="BACD03000027">
    <property type="protein sequence ID" value="GAO49882.1"/>
    <property type="molecule type" value="Genomic_DNA"/>
</dbReference>